<feature type="compositionally biased region" description="Acidic residues" evidence="4">
    <location>
        <begin position="1119"/>
        <end position="1128"/>
    </location>
</feature>
<feature type="binding site" evidence="3">
    <location>
        <begin position="339"/>
        <end position="346"/>
    </location>
    <ligand>
        <name>ATP</name>
        <dbReference type="ChEBI" id="CHEBI:30616"/>
    </ligand>
</feature>
<protein>
    <recommendedName>
        <fullName evidence="5">Kinesin motor domain-containing protein</fullName>
    </recommendedName>
</protein>
<feature type="compositionally biased region" description="Acidic residues" evidence="4">
    <location>
        <begin position="1158"/>
        <end position="1172"/>
    </location>
</feature>
<feature type="compositionally biased region" description="Acidic residues" evidence="4">
    <location>
        <begin position="1301"/>
        <end position="1318"/>
    </location>
</feature>
<keyword evidence="3" id="KW-0067">ATP-binding</keyword>
<feature type="compositionally biased region" description="Basic and acidic residues" evidence="4">
    <location>
        <begin position="1007"/>
        <end position="1024"/>
    </location>
</feature>
<dbReference type="InterPro" id="IPR036961">
    <property type="entry name" value="Kinesin_motor_dom_sf"/>
</dbReference>
<dbReference type="PROSITE" id="PS50067">
    <property type="entry name" value="KINESIN_MOTOR_2"/>
    <property type="match status" value="1"/>
</dbReference>
<reference evidence="6 7" key="1">
    <citation type="submission" date="2019-01" db="EMBL/GenBank/DDBJ databases">
        <title>Nuclear Genome Assembly of the Microalgal Biofuel strain Nannochloropsis salina CCMP1776.</title>
        <authorList>
            <person name="Hovde B."/>
        </authorList>
    </citation>
    <scope>NUCLEOTIDE SEQUENCE [LARGE SCALE GENOMIC DNA]</scope>
    <source>
        <strain evidence="6 7">CCMP1776</strain>
    </source>
</reference>
<feature type="compositionally biased region" description="Polar residues" evidence="4">
    <location>
        <begin position="213"/>
        <end position="225"/>
    </location>
</feature>
<feature type="compositionally biased region" description="Low complexity" evidence="4">
    <location>
        <begin position="92"/>
        <end position="125"/>
    </location>
</feature>
<dbReference type="InterPro" id="IPR027640">
    <property type="entry name" value="Kinesin-like_fam"/>
</dbReference>
<keyword evidence="1" id="KW-0175">Coiled coil</keyword>
<keyword evidence="2 3" id="KW-0505">Motor protein</keyword>
<feature type="compositionally biased region" description="Acidic residues" evidence="4">
    <location>
        <begin position="1139"/>
        <end position="1151"/>
    </location>
</feature>
<feature type="compositionally biased region" description="Basic and acidic residues" evidence="4">
    <location>
        <begin position="1273"/>
        <end position="1300"/>
    </location>
</feature>
<dbReference type="PANTHER" id="PTHR47968:SF75">
    <property type="entry name" value="CENTROMERE-ASSOCIATED PROTEIN E"/>
    <property type="match status" value="1"/>
</dbReference>
<comment type="similarity">
    <text evidence="3">Belongs to the TRAFAC class myosin-kinesin ATPase superfamily. Kinesin family.</text>
</comment>
<feature type="compositionally biased region" description="Basic residues" evidence="4">
    <location>
        <begin position="934"/>
        <end position="969"/>
    </location>
</feature>
<dbReference type="GO" id="GO:0005524">
    <property type="term" value="F:ATP binding"/>
    <property type="evidence" value="ECO:0007669"/>
    <property type="project" value="UniProtKB-UniRule"/>
</dbReference>
<dbReference type="SUPFAM" id="SSF52540">
    <property type="entry name" value="P-loop containing nucleoside triphosphate hydrolases"/>
    <property type="match status" value="1"/>
</dbReference>
<feature type="region of interest" description="Disordered" evidence="4">
    <location>
        <begin position="92"/>
        <end position="173"/>
    </location>
</feature>
<dbReference type="InterPro" id="IPR001752">
    <property type="entry name" value="Kinesin_motor_dom"/>
</dbReference>
<feature type="region of interest" description="Disordered" evidence="4">
    <location>
        <begin position="747"/>
        <end position="786"/>
    </location>
</feature>
<feature type="compositionally biased region" description="Low complexity" evidence="4">
    <location>
        <begin position="192"/>
        <end position="205"/>
    </location>
</feature>
<feature type="compositionally biased region" description="Acidic residues" evidence="4">
    <location>
        <begin position="1187"/>
        <end position="1218"/>
    </location>
</feature>
<evidence type="ECO:0000259" key="5">
    <source>
        <dbReference type="PROSITE" id="PS50067"/>
    </source>
</evidence>
<feature type="compositionally biased region" description="Basic and acidic residues" evidence="4">
    <location>
        <begin position="1072"/>
        <end position="1100"/>
    </location>
</feature>
<name>A0A4D9D3A1_9STRA</name>
<dbReference type="Pfam" id="PF00225">
    <property type="entry name" value="Kinesin"/>
    <property type="match status" value="1"/>
</dbReference>
<dbReference type="EMBL" id="SDOX01000072">
    <property type="protein sequence ID" value="TFJ83069.1"/>
    <property type="molecule type" value="Genomic_DNA"/>
</dbReference>
<feature type="region of interest" description="Disordered" evidence="4">
    <location>
        <begin position="189"/>
        <end position="245"/>
    </location>
</feature>
<evidence type="ECO:0000256" key="3">
    <source>
        <dbReference type="PROSITE-ProRule" id="PRU00283"/>
    </source>
</evidence>
<feature type="compositionally biased region" description="Basic and acidic residues" evidence="4">
    <location>
        <begin position="763"/>
        <end position="777"/>
    </location>
</feature>
<evidence type="ECO:0000256" key="4">
    <source>
        <dbReference type="SAM" id="MobiDB-lite"/>
    </source>
</evidence>
<feature type="compositionally biased region" description="Basic and acidic residues" evidence="4">
    <location>
        <begin position="1129"/>
        <end position="1138"/>
    </location>
</feature>
<feature type="compositionally biased region" description="Polar residues" evidence="4">
    <location>
        <begin position="234"/>
        <end position="244"/>
    </location>
</feature>
<dbReference type="Proteomes" id="UP000355283">
    <property type="component" value="Unassembled WGS sequence"/>
</dbReference>
<dbReference type="OrthoDB" id="3176171at2759"/>
<dbReference type="Gene3D" id="3.40.850.10">
    <property type="entry name" value="Kinesin motor domain"/>
    <property type="match status" value="1"/>
</dbReference>
<dbReference type="GO" id="GO:0008017">
    <property type="term" value="F:microtubule binding"/>
    <property type="evidence" value="ECO:0007669"/>
    <property type="project" value="InterPro"/>
</dbReference>
<gene>
    <name evidence="6" type="ORF">NSK_005625</name>
</gene>
<feature type="compositionally biased region" description="Basic and acidic residues" evidence="4">
    <location>
        <begin position="880"/>
        <end position="927"/>
    </location>
</feature>
<keyword evidence="3" id="KW-0547">Nucleotide-binding</keyword>
<feature type="compositionally biased region" description="Acidic residues" evidence="4">
    <location>
        <begin position="1043"/>
        <end position="1059"/>
    </location>
</feature>
<feature type="compositionally biased region" description="Basic and acidic residues" evidence="4">
    <location>
        <begin position="1219"/>
        <end position="1234"/>
    </location>
</feature>
<feature type="compositionally biased region" description="Basic and acidic residues" evidence="4">
    <location>
        <begin position="1173"/>
        <end position="1186"/>
    </location>
</feature>
<keyword evidence="7" id="KW-1185">Reference proteome</keyword>
<feature type="compositionally biased region" description="Basic and acidic residues" evidence="4">
    <location>
        <begin position="970"/>
        <end position="980"/>
    </location>
</feature>
<feature type="compositionally biased region" description="Acidic residues" evidence="4">
    <location>
        <begin position="1101"/>
        <end position="1110"/>
    </location>
</feature>
<feature type="compositionally biased region" description="Acidic residues" evidence="4">
    <location>
        <begin position="1025"/>
        <end position="1035"/>
    </location>
</feature>
<evidence type="ECO:0000256" key="1">
    <source>
        <dbReference type="ARBA" id="ARBA00023054"/>
    </source>
</evidence>
<dbReference type="SMART" id="SM00129">
    <property type="entry name" value="KISc"/>
    <property type="match status" value="1"/>
</dbReference>
<sequence length="1414" mass="156974">MTAFPAGVSSLVLGPASSIPKVRWRKSTWQTFILLLLSPLPLCTRIRLASSRRESLSHDFAAMVSMLEAEHQASLNRPSPVPIHNAKYIHSYSHSSNRPSSPSSVGSRPSSPLSLPSSLPSSPTSAVPYGTPTGFRPLSLSPKHMVASPPSSRPPSSSPTATGTLRRHTDARRPSLGLRGQAAAHPLPLTQASHRASSPPSASLAGNKGEYSPMSSLPLSHTPSIQDPDLWGSPQASHGHTSGTAGEKIKVCVRVRPLDLSREEEEAWTYDPHVISQAVFPAWEAKSMYRQLAGRAQVAYAFDNLFGPERSTREIYAEALRDLVHASLQGIHATVFAYGQTATGKTYTLQGTPTAPGVIPMAVHDCFANVPEGRTCHFRVSYLEIYNEQIRDLLRPETPSSKIQVLDDKEGGIIVKGLQEAVVESPLEALALVAQGEEQRHVGATELNEVSSRSHTIFRLRIESHASEDNAVPPASKRTSILSLIDLAGSENAKLTNAKGGRQREGQFINKSLLALGHVIQKLSEATGWRNTPGSPHIPFRDSKLTRFLQPALEGNALVAIVCSISSAVSCLDETHHTLKFASRAKKIQVQAAVNEIPDEGALLVKYQEEIAALRAQLARASALSATSPRLRSLHRAASLSRMESGASLTRAGTASTWEDAAGSVSGSPQVSVHRVVSIIEKVLDAAMGEEEGGEGAHGADTSATSSELVVALRQLRADVWALSGPEGRQATCPAPEAVSPQAEAPILPLDTGEEEVLPDANDQGKRPRNDEQGREVEGDDADASGQWGDLCGRLEQLQVKETLSQADRKFLQRTIMEQEAMLTELVSIVEEVARREEAAEACRIRLIMENSRLRALVVWKDRLVGAGKRQAARASALEGGKKEGKRKGEEVEKEEEKEGVVEKAEKDRHGETEEGKKEAERERPGDEEAGGGGKRRRRRGGRKERRKQRRRRRRRRRRGGRKRRRRRERREGRNERGNREEEEEEEEEEVEEEKREEAGKEEEEKEAGRGGQEEEEGETRGEEANEQEEVEVGEGEAIREEAGEEEEEGRGEKEEEEGEARGEEREDEEGREATREEREKEEEGGAKRKEAEEEAKREEAEEEEEEEQEGVEKKKKEEEEEEEEEQEQVEREQKKEEEEVEEKEEEEEVEREQKKEEEEEEEEGEKEEVEEPERGERGEEGKKEEEGEEEEEEAEEEKEEEEGEEEAKEGKEEEEEEKLEKEGEEEERKKPEREEEEEEEGREDEREVEGRMELTEATQEGGAEGREEEEERACIEEEGDGRMLGEEGKEANEGRGERVDEGEDEGEGEREGEEEEGEAAKGELPASPPLIDPEEDPDPVGLSQPLSQTQYAEVMKGRRESRDPPFLSRHFVPVASPAMLRRNMEGRVEGEEGGGANGSLQLASTDRKEAEEP</sequence>
<feature type="compositionally biased region" description="Basic and acidic residues" evidence="4">
    <location>
        <begin position="1244"/>
        <end position="1255"/>
    </location>
</feature>
<evidence type="ECO:0000313" key="7">
    <source>
        <dbReference type="Proteomes" id="UP000355283"/>
    </source>
</evidence>
<dbReference type="GO" id="GO:0003777">
    <property type="term" value="F:microtubule motor activity"/>
    <property type="evidence" value="ECO:0007669"/>
    <property type="project" value="InterPro"/>
</dbReference>
<proteinExistence type="inferred from homology"/>
<comment type="caution">
    <text evidence="6">The sequence shown here is derived from an EMBL/GenBank/DDBJ whole genome shotgun (WGS) entry which is preliminary data.</text>
</comment>
<dbReference type="PRINTS" id="PR00380">
    <property type="entry name" value="KINESINHEAVY"/>
</dbReference>
<dbReference type="PANTHER" id="PTHR47968">
    <property type="entry name" value="CENTROMERE PROTEIN E"/>
    <property type="match status" value="1"/>
</dbReference>
<dbReference type="InterPro" id="IPR027417">
    <property type="entry name" value="P-loop_NTPase"/>
</dbReference>
<dbReference type="GO" id="GO:0007018">
    <property type="term" value="P:microtubule-based movement"/>
    <property type="evidence" value="ECO:0007669"/>
    <property type="project" value="InterPro"/>
</dbReference>
<accession>A0A4D9D3A1</accession>
<feature type="domain" description="Kinesin motor" evidence="5">
    <location>
        <begin position="248"/>
        <end position="588"/>
    </location>
</feature>
<evidence type="ECO:0000256" key="2">
    <source>
        <dbReference type="ARBA" id="ARBA00023175"/>
    </source>
</evidence>
<evidence type="ECO:0000313" key="6">
    <source>
        <dbReference type="EMBL" id="TFJ83069.1"/>
    </source>
</evidence>
<organism evidence="6 7">
    <name type="scientific">Nannochloropsis salina CCMP1776</name>
    <dbReference type="NCBI Taxonomy" id="1027361"/>
    <lineage>
        <taxon>Eukaryota</taxon>
        <taxon>Sar</taxon>
        <taxon>Stramenopiles</taxon>
        <taxon>Ochrophyta</taxon>
        <taxon>Eustigmatophyceae</taxon>
        <taxon>Eustigmatales</taxon>
        <taxon>Monodopsidaceae</taxon>
        <taxon>Microchloropsis</taxon>
        <taxon>Microchloropsis salina</taxon>
    </lineage>
</organism>
<feature type="compositionally biased region" description="Acidic residues" evidence="4">
    <location>
        <begin position="981"/>
        <end position="992"/>
    </location>
</feature>
<feature type="region of interest" description="Disordered" evidence="4">
    <location>
        <begin position="873"/>
        <end position="1414"/>
    </location>
</feature>